<dbReference type="EMBL" id="FZQA01000005">
    <property type="protein sequence ID" value="SNT74783.1"/>
    <property type="molecule type" value="Genomic_DNA"/>
</dbReference>
<organism evidence="1 2">
    <name type="scientific">Amphiplicatus metriothermophilus</name>
    <dbReference type="NCBI Taxonomy" id="1519374"/>
    <lineage>
        <taxon>Bacteria</taxon>
        <taxon>Pseudomonadati</taxon>
        <taxon>Pseudomonadota</taxon>
        <taxon>Alphaproteobacteria</taxon>
        <taxon>Parvularculales</taxon>
        <taxon>Parvularculaceae</taxon>
        <taxon>Amphiplicatus</taxon>
    </lineage>
</organism>
<reference evidence="1 2" key="1">
    <citation type="submission" date="2017-07" db="EMBL/GenBank/DDBJ databases">
        <authorList>
            <person name="Sun Z.S."/>
            <person name="Albrecht U."/>
            <person name="Echele G."/>
            <person name="Lee C.C."/>
        </authorList>
    </citation>
    <scope>NUCLEOTIDE SEQUENCE [LARGE SCALE GENOMIC DNA]</scope>
    <source>
        <strain evidence="1 2">CGMCC 1.12710</strain>
    </source>
</reference>
<sequence>MTPARKRLLLFGALATLAAILAVAAIILLLRREAEERRAAVCLRTDIGVAGLESGSCRPPAAFADFAESPVTDSGGAASVSLSHPTDPRAGAVTVRTCAAWRARRAEGWHALAAADMRRELAFERACGALAALERARAPERTHFRDGALARGDVAAVAGAAPLRIGPAADDAEAGTVAIEAEAPGVWRWSAGGQRVRLQEIAHADFNGDGLGDVLVFLAAAAESGTASAGAVGIVEKTAENAPARFTAM</sequence>
<gene>
    <name evidence="1" type="ORF">SAMN06297382_2367</name>
</gene>
<dbReference type="Proteomes" id="UP000198346">
    <property type="component" value="Unassembled WGS sequence"/>
</dbReference>
<protein>
    <submittedName>
        <fullName evidence="1">Uncharacterized protein</fullName>
    </submittedName>
</protein>
<accession>A0A239PXM6</accession>
<proteinExistence type="predicted"/>
<dbReference type="RefSeq" id="WP_089412804.1">
    <property type="nucleotide sequence ID" value="NZ_FZQA01000005.1"/>
</dbReference>
<evidence type="ECO:0000313" key="1">
    <source>
        <dbReference type="EMBL" id="SNT74783.1"/>
    </source>
</evidence>
<dbReference type="AlphaFoldDB" id="A0A239PXM6"/>
<keyword evidence="2" id="KW-1185">Reference proteome</keyword>
<evidence type="ECO:0000313" key="2">
    <source>
        <dbReference type="Proteomes" id="UP000198346"/>
    </source>
</evidence>
<name>A0A239PXM6_9PROT</name>